<comment type="caution">
    <text evidence="1">The sequence shown here is derived from an EMBL/GenBank/DDBJ whole genome shotgun (WGS) entry which is preliminary data.</text>
</comment>
<dbReference type="eggNOG" id="COG4467">
    <property type="taxonomic scope" value="Bacteria"/>
</dbReference>
<accession>E1I9L8</accession>
<evidence type="ECO:0000313" key="2">
    <source>
        <dbReference type="Proteomes" id="UP000054010"/>
    </source>
</evidence>
<dbReference type="EMBL" id="ADVR01000001">
    <property type="protein sequence ID" value="EFO82096.1"/>
    <property type="molecule type" value="Genomic_DNA"/>
</dbReference>
<proteinExistence type="predicted"/>
<keyword evidence="2" id="KW-1185">Reference proteome</keyword>
<dbReference type="AlphaFoldDB" id="E1I9L8"/>
<evidence type="ECO:0000313" key="1">
    <source>
        <dbReference type="EMBL" id="EFO82096.1"/>
    </source>
</evidence>
<sequence length="161" mass="18785">MTSYHTRPGGTRQDVLTLIWGQELRYRLNDEAMVWLQARSLQHALLRRLRDALPRDTDMTVAEIQQQLTAATITLNQQQVQPVGDALAIATYHSQTQVPVLRWLLSDDAPVYDHLTTTHALCWVHDWRHYAKLAPLVPHHQAKLAAFEERYWTFYRDLLAY</sequence>
<organism evidence="1 2">
    <name type="scientific">Oscillochloris trichoides DG-6</name>
    <dbReference type="NCBI Taxonomy" id="765420"/>
    <lineage>
        <taxon>Bacteria</taxon>
        <taxon>Bacillati</taxon>
        <taxon>Chloroflexota</taxon>
        <taxon>Chloroflexia</taxon>
        <taxon>Chloroflexales</taxon>
        <taxon>Chloroflexineae</taxon>
        <taxon>Oscillochloridaceae</taxon>
        <taxon>Oscillochloris</taxon>
    </lineage>
</organism>
<gene>
    <name evidence="1" type="ORF">OSCT_0019</name>
</gene>
<dbReference type="Proteomes" id="UP000054010">
    <property type="component" value="Unassembled WGS sequence"/>
</dbReference>
<dbReference type="STRING" id="765420.OSCT_0019"/>
<reference evidence="1 2" key="1">
    <citation type="journal article" date="2011" name="J. Bacteriol.">
        <title>Draft genome sequence of the anoxygenic filamentous phototrophic bacterium Oscillochloris trichoides subsp. DG-6.</title>
        <authorList>
            <person name="Kuznetsov B.B."/>
            <person name="Ivanovsky R.N."/>
            <person name="Keppen O.I."/>
            <person name="Sukhacheva M.V."/>
            <person name="Bumazhkin B.K."/>
            <person name="Patutina E.O."/>
            <person name="Beletsky A.V."/>
            <person name="Mardanov A.V."/>
            <person name="Baslerov R.V."/>
            <person name="Panteleeva A.N."/>
            <person name="Kolganova T.V."/>
            <person name="Ravin N.V."/>
            <person name="Skryabin K.G."/>
        </authorList>
    </citation>
    <scope>NUCLEOTIDE SEQUENCE [LARGE SCALE GENOMIC DNA]</scope>
    <source>
        <strain evidence="1 2">DG-6</strain>
    </source>
</reference>
<protein>
    <submittedName>
        <fullName evidence="1">Uncharacterized protein</fullName>
    </submittedName>
</protein>
<name>E1I9L8_9CHLR</name>
<dbReference type="HOGENOM" id="CLU_1642043_0_0_0"/>